<name>A0A1I0G5M4_9PROT</name>
<evidence type="ECO:0000313" key="1">
    <source>
        <dbReference type="EMBL" id="SET66228.1"/>
    </source>
</evidence>
<gene>
    <name evidence="1" type="ORF">SAMN05216326_1559</name>
</gene>
<dbReference type="RefSeq" id="WP_090661976.1">
    <property type="nucleotide sequence ID" value="NZ_FOIA01000055.1"/>
</dbReference>
<accession>A0A1I0G5M4</accession>
<reference evidence="2" key="1">
    <citation type="submission" date="2016-10" db="EMBL/GenBank/DDBJ databases">
        <authorList>
            <person name="Varghese N."/>
            <person name="Submissions S."/>
        </authorList>
    </citation>
    <scope>NUCLEOTIDE SEQUENCE [LARGE SCALE GENOMIC DNA]</scope>
    <source>
        <strain evidence="2">Nm71</strain>
    </source>
</reference>
<dbReference type="AlphaFoldDB" id="A0A1I0G5M4"/>
<organism evidence="1 2">
    <name type="scientific">Nitrosomonas marina</name>
    <dbReference type="NCBI Taxonomy" id="917"/>
    <lineage>
        <taxon>Bacteria</taxon>
        <taxon>Pseudomonadati</taxon>
        <taxon>Pseudomonadota</taxon>
        <taxon>Betaproteobacteria</taxon>
        <taxon>Nitrosomonadales</taxon>
        <taxon>Nitrosomonadaceae</taxon>
        <taxon>Nitrosomonas</taxon>
    </lineage>
</organism>
<sequence>MPGLRVACQILKRIAVHDYGLPLERLRAQCSADLLEENFRNVLNTLAHDSHLIELGNGNIAFFSHLFRDYWRHKGVSDMEHEIREAPLNLYNPASKDAGALLENLSTARNCLHGYWGLL</sequence>
<protein>
    <submittedName>
        <fullName evidence="1">Uncharacterized protein</fullName>
    </submittedName>
</protein>
<proteinExistence type="predicted"/>
<dbReference type="EMBL" id="FOIA01000055">
    <property type="protein sequence ID" value="SET66228.1"/>
    <property type="molecule type" value="Genomic_DNA"/>
</dbReference>
<keyword evidence="2" id="KW-1185">Reference proteome</keyword>
<dbReference type="Proteomes" id="UP000199345">
    <property type="component" value="Unassembled WGS sequence"/>
</dbReference>
<evidence type="ECO:0000313" key="2">
    <source>
        <dbReference type="Proteomes" id="UP000199345"/>
    </source>
</evidence>